<dbReference type="CDD" id="cd00755">
    <property type="entry name" value="YgdL_like"/>
    <property type="match status" value="1"/>
</dbReference>
<dbReference type="EMBL" id="MLJW01000002">
    <property type="protein sequence ID" value="OIR18763.1"/>
    <property type="molecule type" value="Genomic_DNA"/>
</dbReference>
<feature type="domain" description="THIF-type NAD/FAD binding fold" evidence="1">
    <location>
        <begin position="19"/>
        <end position="263"/>
    </location>
</feature>
<dbReference type="InterPro" id="IPR045886">
    <property type="entry name" value="ThiF/MoeB/HesA"/>
</dbReference>
<dbReference type="SUPFAM" id="SSF69572">
    <property type="entry name" value="Activating enzymes of the ubiquitin-like proteins"/>
    <property type="match status" value="1"/>
</dbReference>
<dbReference type="PANTHER" id="PTHR43267:SF1">
    <property type="entry name" value="TRNA THREONYLCARBAMOYLADENOSINE DEHYDRATASE"/>
    <property type="match status" value="1"/>
</dbReference>
<accession>A0A1J5TF88</accession>
<keyword evidence="2" id="KW-0436">Ligase</keyword>
<evidence type="ECO:0000259" key="1">
    <source>
        <dbReference type="Pfam" id="PF00899"/>
    </source>
</evidence>
<dbReference type="InterPro" id="IPR000594">
    <property type="entry name" value="ThiF_NAD_FAD-bd"/>
</dbReference>
<dbReference type="Pfam" id="PF00899">
    <property type="entry name" value="ThiF"/>
    <property type="match status" value="1"/>
</dbReference>
<sequence>MSDALTEDYLNRFGALGRLYGRGALERLAAARVCVVGAGGVGSWTVEGLARSGIGRLTLIDLDDVCITNVNRQLPALDGQIGRPKVEALAERVRLINPACRVGARSAYFTATTASSLLTDDMDCVVDAIDAMSAKALLVATCHQRNLRCVCIGGAGGKRDGTRIRRGDLGESVGDELLRQVRKKLRRDHGFARGEGQRYGIRCIYSQEKPVYPWADGTCQTEREPGSNLRMDCSSGLGSAVAVTAAFGLAAVGEAIDLILGRDACASPDVAERSAATVRGAGA</sequence>
<gene>
    <name evidence="2" type="primary">tcdA_1</name>
    <name evidence="2" type="ORF">GALL_11030</name>
</gene>
<dbReference type="PANTHER" id="PTHR43267">
    <property type="entry name" value="TRNA THREONYLCARBAMOYLADENOSINE DEHYDRATASE"/>
    <property type="match status" value="1"/>
</dbReference>
<dbReference type="GO" id="GO:0061503">
    <property type="term" value="F:tRNA threonylcarbamoyladenosine dehydratase"/>
    <property type="evidence" value="ECO:0007669"/>
    <property type="project" value="TreeGrafter"/>
</dbReference>
<proteinExistence type="predicted"/>
<dbReference type="AlphaFoldDB" id="A0A1J5TF88"/>
<dbReference type="Gene3D" id="3.40.50.720">
    <property type="entry name" value="NAD(P)-binding Rossmann-like Domain"/>
    <property type="match status" value="1"/>
</dbReference>
<reference evidence="2" key="1">
    <citation type="submission" date="2016-10" db="EMBL/GenBank/DDBJ databases">
        <title>Sequence of Gallionella enrichment culture.</title>
        <authorList>
            <person name="Poehlein A."/>
            <person name="Muehling M."/>
            <person name="Daniel R."/>
        </authorList>
    </citation>
    <scope>NUCLEOTIDE SEQUENCE</scope>
</reference>
<dbReference type="InterPro" id="IPR035985">
    <property type="entry name" value="Ubiquitin-activating_enz"/>
</dbReference>
<dbReference type="GO" id="GO:0061504">
    <property type="term" value="P:cyclic threonylcarbamoyladenosine biosynthetic process"/>
    <property type="evidence" value="ECO:0007669"/>
    <property type="project" value="TreeGrafter"/>
</dbReference>
<name>A0A1J5TF88_9ZZZZ</name>
<dbReference type="EC" id="6.1.-.-" evidence="2"/>
<protein>
    <submittedName>
        <fullName evidence="2">tRNA threonylcarbamoyladenosine dehydratase</fullName>
        <ecNumber evidence="2">6.1.-.-</ecNumber>
    </submittedName>
</protein>
<dbReference type="GO" id="GO:0008641">
    <property type="term" value="F:ubiquitin-like modifier activating enzyme activity"/>
    <property type="evidence" value="ECO:0007669"/>
    <property type="project" value="InterPro"/>
</dbReference>
<comment type="caution">
    <text evidence="2">The sequence shown here is derived from an EMBL/GenBank/DDBJ whole genome shotgun (WGS) entry which is preliminary data.</text>
</comment>
<evidence type="ECO:0000313" key="2">
    <source>
        <dbReference type="EMBL" id="OIR18763.1"/>
    </source>
</evidence>
<organism evidence="2">
    <name type="scientific">mine drainage metagenome</name>
    <dbReference type="NCBI Taxonomy" id="410659"/>
    <lineage>
        <taxon>unclassified sequences</taxon>
        <taxon>metagenomes</taxon>
        <taxon>ecological metagenomes</taxon>
    </lineage>
</organism>